<dbReference type="InParanoid" id="B7Q9D5"/>
<evidence type="ECO:0000313" key="4">
    <source>
        <dbReference type="Proteomes" id="UP000001555"/>
    </source>
</evidence>
<name>B7Q9D5_IXOSC</name>
<dbReference type="Proteomes" id="UP000001555">
    <property type="component" value="Unassembled WGS sequence"/>
</dbReference>
<sequence>MEASALGRHPGYRRCLLMTLPAAGHPTTWTRGNSPSSDNGRPLNYHRAEHSQDHTVSK</sequence>
<dbReference type="EMBL" id="ABJB010851697">
    <property type="status" value="NOT_ANNOTATED_CDS"/>
    <property type="molecule type" value="Genomic_DNA"/>
</dbReference>
<dbReference type="VEuPathDB" id="VectorBase:ISCW021194"/>
<dbReference type="VEuPathDB" id="VectorBase:ISCI021194"/>
<gene>
    <name evidence="2" type="ORF">IscW_ISCW021194</name>
</gene>
<feature type="compositionally biased region" description="Polar residues" evidence="1">
    <location>
        <begin position="27"/>
        <end position="39"/>
    </location>
</feature>
<keyword evidence="4" id="KW-1185">Reference proteome</keyword>
<evidence type="ECO:0000256" key="1">
    <source>
        <dbReference type="SAM" id="MobiDB-lite"/>
    </source>
</evidence>
<dbReference type="PaxDb" id="6945-B7Q9D5"/>
<evidence type="ECO:0000313" key="3">
    <source>
        <dbReference type="EnsemblMetazoa" id="ISCW021194-PA"/>
    </source>
</evidence>
<accession>B7Q9D5</accession>
<proteinExistence type="predicted"/>
<reference evidence="3" key="2">
    <citation type="submission" date="2020-05" db="UniProtKB">
        <authorList>
            <consortium name="EnsemblMetazoa"/>
        </authorList>
    </citation>
    <scope>IDENTIFICATION</scope>
    <source>
        <strain evidence="3">wikel</strain>
    </source>
</reference>
<dbReference type="EnsemblMetazoa" id="ISCW021194-RA">
    <property type="protein sequence ID" value="ISCW021194-PA"/>
    <property type="gene ID" value="ISCW021194"/>
</dbReference>
<organism>
    <name type="scientific">Ixodes scapularis</name>
    <name type="common">Black-legged tick</name>
    <name type="synonym">Deer tick</name>
    <dbReference type="NCBI Taxonomy" id="6945"/>
    <lineage>
        <taxon>Eukaryota</taxon>
        <taxon>Metazoa</taxon>
        <taxon>Ecdysozoa</taxon>
        <taxon>Arthropoda</taxon>
        <taxon>Chelicerata</taxon>
        <taxon>Arachnida</taxon>
        <taxon>Acari</taxon>
        <taxon>Parasitiformes</taxon>
        <taxon>Ixodida</taxon>
        <taxon>Ixodoidea</taxon>
        <taxon>Ixodidae</taxon>
        <taxon>Ixodinae</taxon>
        <taxon>Ixodes</taxon>
    </lineage>
</organism>
<dbReference type="HOGENOM" id="CLU_2981372_0_0_1"/>
<feature type="compositionally biased region" description="Basic and acidic residues" evidence="1">
    <location>
        <begin position="46"/>
        <end position="58"/>
    </location>
</feature>
<evidence type="ECO:0000313" key="2">
    <source>
        <dbReference type="EMBL" id="EEC15457.1"/>
    </source>
</evidence>
<dbReference type="EMBL" id="DS888324">
    <property type="protein sequence ID" value="EEC15457.1"/>
    <property type="molecule type" value="Genomic_DNA"/>
</dbReference>
<protein>
    <submittedName>
        <fullName evidence="2 3">Uncharacterized protein</fullName>
    </submittedName>
</protein>
<feature type="region of interest" description="Disordered" evidence="1">
    <location>
        <begin position="23"/>
        <end position="58"/>
    </location>
</feature>
<dbReference type="AlphaFoldDB" id="B7Q9D5"/>
<reference evidence="2 4" key="1">
    <citation type="submission" date="2008-03" db="EMBL/GenBank/DDBJ databases">
        <title>Annotation of Ixodes scapularis.</title>
        <authorList>
            <consortium name="Ixodes scapularis Genome Project Consortium"/>
            <person name="Caler E."/>
            <person name="Hannick L.I."/>
            <person name="Bidwell S."/>
            <person name="Joardar V."/>
            <person name="Thiagarajan M."/>
            <person name="Amedeo P."/>
            <person name="Galinsky K.J."/>
            <person name="Schobel S."/>
            <person name="Inman J."/>
            <person name="Hostetler J."/>
            <person name="Miller J."/>
            <person name="Hammond M."/>
            <person name="Megy K."/>
            <person name="Lawson D."/>
            <person name="Kodira C."/>
            <person name="Sutton G."/>
            <person name="Meyer J."/>
            <person name="Hill C.A."/>
            <person name="Birren B."/>
            <person name="Nene V."/>
            <person name="Collins F."/>
            <person name="Alarcon-Chaidez F."/>
            <person name="Wikel S."/>
            <person name="Strausberg R."/>
        </authorList>
    </citation>
    <scope>NUCLEOTIDE SEQUENCE [LARGE SCALE GENOMIC DNA]</scope>
    <source>
        <strain evidence="4">Wikel</strain>
        <strain evidence="2">Wikel colony</strain>
    </source>
</reference>